<name>A0A1Q9C1K8_SYMMI</name>
<feature type="region of interest" description="Disordered" evidence="1">
    <location>
        <begin position="1"/>
        <end position="32"/>
    </location>
</feature>
<gene>
    <name evidence="2" type="ORF">AK812_SmicGene43228</name>
</gene>
<reference evidence="2 3" key="1">
    <citation type="submission" date="2016-02" db="EMBL/GenBank/DDBJ databases">
        <title>Genome analysis of coral dinoflagellate symbionts highlights evolutionary adaptations to a symbiotic lifestyle.</title>
        <authorList>
            <person name="Aranda M."/>
            <person name="Li Y."/>
            <person name="Liew Y.J."/>
            <person name="Baumgarten S."/>
            <person name="Simakov O."/>
            <person name="Wilson M."/>
            <person name="Piel J."/>
            <person name="Ashoor H."/>
            <person name="Bougouffa S."/>
            <person name="Bajic V.B."/>
            <person name="Ryu T."/>
            <person name="Ravasi T."/>
            <person name="Bayer T."/>
            <person name="Micklem G."/>
            <person name="Kim H."/>
            <person name="Bhak J."/>
            <person name="Lajeunesse T.C."/>
            <person name="Voolstra C.R."/>
        </authorList>
    </citation>
    <scope>NUCLEOTIDE SEQUENCE [LARGE SCALE GENOMIC DNA]</scope>
    <source>
        <strain evidence="2 3">CCMP2467</strain>
    </source>
</reference>
<dbReference type="AlphaFoldDB" id="A0A1Q9C1K8"/>
<protein>
    <submittedName>
        <fullName evidence="2">Uncharacterized protein</fullName>
    </submittedName>
</protein>
<proteinExistence type="predicted"/>
<accession>A0A1Q9C1K8</accession>
<dbReference type="Proteomes" id="UP000186817">
    <property type="component" value="Unassembled WGS sequence"/>
</dbReference>
<dbReference type="OrthoDB" id="407325at2759"/>
<dbReference type="EMBL" id="LSRX01001919">
    <property type="protein sequence ID" value="OLP76790.1"/>
    <property type="molecule type" value="Genomic_DNA"/>
</dbReference>
<feature type="compositionally biased region" description="Basic and acidic residues" evidence="1">
    <location>
        <begin position="11"/>
        <end position="22"/>
    </location>
</feature>
<evidence type="ECO:0000313" key="2">
    <source>
        <dbReference type="EMBL" id="OLP76790.1"/>
    </source>
</evidence>
<sequence>MAMSLPSQVPHDAEATNLEREAVSLPNNQENAPVAHFKAVQEDARNREKEIRERILGSLAELAQSRDGYVLRTAIAEGESVGLKEELAPLRSALAEVDELRKAALLKARKAQEKLAGDFKTAKEAQDFGGPILAAQWRAAVKEVAKPFVMPEGPES</sequence>
<evidence type="ECO:0000313" key="3">
    <source>
        <dbReference type="Proteomes" id="UP000186817"/>
    </source>
</evidence>
<evidence type="ECO:0000256" key="1">
    <source>
        <dbReference type="SAM" id="MobiDB-lite"/>
    </source>
</evidence>
<comment type="caution">
    <text evidence="2">The sequence shown here is derived from an EMBL/GenBank/DDBJ whole genome shotgun (WGS) entry which is preliminary data.</text>
</comment>
<organism evidence="2 3">
    <name type="scientific">Symbiodinium microadriaticum</name>
    <name type="common">Dinoflagellate</name>
    <name type="synonym">Zooxanthella microadriatica</name>
    <dbReference type="NCBI Taxonomy" id="2951"/>
    <lineage>
        <taxon>Eukaryota</taxon>
        <taxon>Sar</taxon>
        <taxon>Alveolata</taxon>
        <taxon>Dinophyceae</taxon>
        <taxon>Suessiales</taxon>
        <taxon>Symbiodiniaceae</taxon>
        <taxon>Symbiodinium</taxon>
    </lineage>
</organism>
<keyword evidence="3" id="KW-1185">Reference proteome</keyword>